<protein>
    <recommendedName>
        <fullName evidence="2">UDENN domain-containing protein</fullName>
    </recommendedName>
</protein>
<dbReference type="InterPro" id="IPR043153">
    <property type="entry name" value="DENN_C"/>
</dbReference>
<feature type="compositionally biased region" description="Low complexity" evidence="1">
    <location>
        <begin position="446"/>
        <end position="457"/>
    </location>
</feature>
<keyword evidence="4" id="KW-1185">Reference proteome</keyword>
<feature type="region of interest" description="Disordered" evidence="1">
    <location>
        <begin position="307"/>
        <end position="374"/>
    </location>
</feature>
<feature type="compositionally biased region" description="Basic and acidic residues" evidence="1">
    <location>
        <begin position="365"/>
        <end position="374"/>
    </location>
</feature>
<evidence type="ECO:0000313" key="4">
    <source>
        <dbReference type="Proteomes" id="UP000823388"/>
    </source>
</evidence>
<sequence length="801" mass="89241">MADKNDGSEGLKFNTSHLIQTTEEVARAFIAAASAATAQSARPSVVYSSKDESGSPMQKLQQQFSKIMKGFSSSPDLSGPYNPEVLTTQKRQWSRFQLKSLGNRCIREPSHLFESIVIVGLPPQADIHELENIALGRNDEDGKRPRNLFGNNHHQVHAISNLEPQVLFAYPPEKPLPLKYKDTLSFCLPGGVQVADDSTLYGCCVLVEEIVQRPSKLVSMLMNEKPIFPRRSRYVITTPRCYCILSRLPFFELHFGVLQSILMEERLEWLTDGVSMLTLLSLEEACEENGICEGTEDTVQKQYLDGNTTEVDKSSESSTGVSSKELSDTDSSSGCKETQLDFVSKEGHRQDSSCAKEQSDVEMETVTRCDSPKVSDHCVPEDISSDQSGVKHHELDSAPDIQNESCARKNCDDSPQGNADDGQLDLFITDTILPLMRSRLCEDCESSPSSQDSPSESRNLRSDTLESDSEEPSSIGHGDLVRHNNILQWAKAKKYGSLQVVCQYYQLQWPARGSSLNFHPLEHLHPLSFHRPGETVLHIAGSTIELRSRDTSLEVAEMRNALFAEEESTALSTWAVASICGCLRLEHVMTLFAAALLEKQIVIVCSNLGMLSASVLSIIPLIRPYQWQSLLIPVLPIDMMDFLDAPVPYIVGVQNKASDVLSRLSNAVVIDANRNQIKSSSVPQLPQHRELLSSLRPYHSILVGESYLARKRPVYECTDAQVEAAKGFLAVLRDYLDTLCSNLRSHTITNVQSNNDKVSLLLRESFIGSFPSRDRPFMKLFVDTQLFSVHTDLVLSFYQKD</sequence>
<dbReference type="Proteomes" id="UP000823388">
    <property type="component" value="Chromosome 1K"/>
</dbReference>
<feature type="compositionally biased region" description="Low complexity" evidence="1">
    <location>
        <begin position="316"/>
        <end position="333"/>
    </location>
</feature>
<organism evidence="3 4">
    <name type="scientific">Panicum virgatum</name>
    <name type="common">Blackwell switchgrass</name>
    <dbReference type="NCBI Taxonomy" id="38727"/>
    <lineage>
        <taxon>Eukaryota</taxon>
        <taxon>Viridiplantae</taxon>
        <taxon>Streptophyta</taxon>
        <taxon>Embryophyta</taxon>
        <taxon>Tracheophyta</taxon>
        <taxon>Spermatophyta</taxon>
        <taxon>Magnoliopsida</taxon>
        <taxon>Liliopsida</taxon>
        <taxon>Poales</taxon>
        <taxon>Poaceae</taxon>
        <taxon>PACMAD clade</taxon>
        <taxon>Panicoideae</taxon>
        <taxon>Panicodae</taxon>
        <taxon>Paniceae</taxon>
        <taxon>Panicinae</taxon>
        <taxon>Panicum</taxon>
        <taxon>Panicum sect. Hiantes</taxon>
    </lineage>
</organism>
<evidence type="ECO:0000259" key="2">
    <source>
        <dbReference type="PROSITE" id="PS50211"/>
    </source>
</evidence>
<dbReference type="SMART" id="SM00799">
    <property type="entry name" value="DENN"/>
    <property type="match status" value="1"/>
</dbReference>
<dbReference type="InterPro" id="IPR001194">
    <property type="entry name" value="cDENN_dom"/>
</dbReference>
<dbReference type="InterPro" id="IPR037516">
    <property type="entry name" value="Tripartite_DENN"/>
</dbReference>
<gene>
    <name evidence="3" type="ORF">PVAP13_1KG112153</name>
</gene>
<dbReference type="PANTHER" id="PTHR15288">
    <property type="entry name" value="DENN DOMAIN-CONTAINING PROTEIN 2"/>
    <property type="match status" value="1"/>
</dbReference>
<proteinExistence type="predicted"/>
<evidence type="ECO:0000313" key="3">
    <source>
        <dbReference type="EMBL" id="KAG2661955.1"/>
    </source>
</evidence>
<comment type="caution">
    <text evidence="3">The sequence shown here is derived from an EMBL/GenBank/DDBJ whole genome shotgun (WGS) entry which is preliminary data.</text>
</comment>
<feature type="region of interest" description="Disordered" evidence="1">
    <location>
        <begin position="399"/>
        <end position="423"/>
    </location>
</feature>
<dbReference type="AlphaFoldDB" id="A0A8T0XSD6"/>
<evidence type="ECO:0000256" key="1">
    <source>
        <dbReference type="SAM" id="MobiDB-lite"/>
    </source>
</evidence>
<accession>A0A8T0XSD6</accession>
<feature type="region of interest" description="Disordered" evidence="1">
    <location>
        <begin position="443"/>
        <end position="477"/>
    </location>
</feature>
<dbReference type="EMBL" id="CM029037">
    <property type="protein sequence ID" value="KAG2661955.1"/>
    <property type="molecule type" value="Genomic_DNA"/>
</dbReference>
<dbReference type="InterPro" id="IPR051942">
    <property type="entry name" value="DENN_domain_containing_2"/>
</dbReference>
<dbReference type="PANTHER" id="PTHR15288:SF4">
    <property type="entry name" value="OS02G0777100 PROTEIN"/>
    <property type="match status" value="1"/>
</dbReference>
<dbReference type="Gene3D" id="3.30.450.200">
    <property type="match status" value="1"/>
</dbReference>
<dbReference type="Pfam" id="PF02141">
    <property type="entry name" value="DENN"/>
    <property type="match status" value="1"/>
</dbReference>
<dbReference type="Gene3D" id="3.40.50.11500">
    <property type="match status" value="1"/>
</dbReference>
<feature type="domain" description="UDENN" evidence="2">
    <location>
        <begin position="392"/>
        <end position="801"/>
    </location>
</feature>
<reference evidence="3 4" key="1">
    <citation type="submission" date="2020-05" db="EMBL/GenBank/DDBJ databases">
        <title>WGS assembly of Panicum virgatum.</title>
        <authorList>
            <person name="Lovell J.T."/>
            <person name="Jenkins J."/>
            <person name="Shu S."/>
            <person name="Juenger T.E."/>
            <person name="Schmutz J."/>
        </authorList>
    </citation>
    <scope>NUCLEOTIDE SEQUENCE [LARGE SCALE GENOMIC DNA]</scope>
    <source>
        <strain evidence="4">cv. AP13</strain>
    </source>
</reference>
<dbReference type="PROSITE" id="PS50211">
    <property type="entry name" value="DENN"/>
    <property type="match status" value="1"/>
</dbReference>
<name>A0A8T0XSD6_PANVG</name>